<keyword evidence="3 7" id="KW-0812">Transmembrane</keyword>
<dbReference type="PROSITE" id="PS01271">
    <property type="entry name" value="NA_SULFATE"/>
    <property type="match status" value="1"/>
</dbReference>
<evidence type="ECO:0000313" key="10">
    <source>
        <dbReference type="Proteomes" id="UP001320170"/>
    </source>
</evidence>
<feature type="domain" description="RCK C-terminal" evidence="8">
    <location>
        <begin position="206"/>
        <end position="290"/>
    </location>
</feature>
<comment type="subcellular location">
    <subcellularLocation>
        <location evidence="1">Membrane</location>
        <topology evidence="1">Multi-pass membrane protein</topology>
    </subcellularLocation>
</comment>
<feature type="domain" description="RCK C-terminal" evidence="8">
    <location>
        <begin position="298"/>
        <end position="383"/>
    </location>
</feature>
<dbReference type="PANTHER" id="PTHR43652">
    <property type="entry name" value="BASIC AMINO ACID ANTIPORTER YFCC-RELATED"/>
    <property type="match status" value="1"/>
</dbReference>
<evidence type="ECO:0000256" key="4">
    <source>
        <dbReference type="ARBA" id="ARBA00022737"/>
    </source>
</evidence>
<feature type="transmembrane region" description="Helical" evidence="7">
    <location>
        <begin position="568"/>
        <end position="588"/>
    </location>
</feature>
<sequence length="591" mass="64643">MYQPLILFIILVITIALFVWGYWRYDFVALFALVLSVLTGIVPAKQAFSGFSNPAVITVGCVMILTYAITQSGVLNVLLTKLEFLFKKPLLHISLFTTTIAIMSAFMNNVGALGLMMPIAIQSFIKQQTSPSIILMPIAFSSVLGGLMTLIGTPPNLLISSYREEIIGTPYTMFDFFPVGLAIAFFGILFISLIGWRLVPSRQKNNKTDDLFQMSDYMTEIKVLKNSPFCDKTIKEFLAGTQADFDLIAMSHRGKKKFSFSKKDIIRKNDILIIEASPDNLEKILESSQFILAGDKPFSSKKLSDSDIIIMEAVVPPGSNMVGRSAAMANLRYRHSINLLALSRKGISFRQKLNDIRFAAGDVILLQGNVETLRETIVDLGLLPLAERDVKIGLSQKNLLPLLFYVAAIILAALQVLPITISFLCAVLAVVIFKAMPLHNLYRSIDSSVLLLLAAIIPIGGAIETTGTADLISNAFIQIAGQHSPVVALIAVLIVTMTLSDFMNNAATAIVMAPIALNIARSAHVNIDTFLMAVAIGASCSFLTPIAHQNNTMVMGPGGYHFFDYARLGLILEIIIVVIGVPALLWIWPLH</sequence>
<dbReference type="PROSITE" id="PS51202">
    <property type="entry name" value="RCK_C"/>
    <property type="match status" value="2"/>
</dbReference>
<keyword evidence="4" id="KW-0677">Repeat</keyword>
<dbReference type="Pfam" id="PF03600">
    <property type="entry name" value="CitMHS"/>
    <property type="match status" value="1"/>
</dbReference>
<keyword evidence="5 7" id="KW-1133">Transmembrane helix</keyword>
<proteinExistence type="predicted"/>
<evidence type="ECO:0000256" key="1">
    <source>
        <dbReference type="ARBA" id="ARBA00004141"/>
    </source>
</evidence>
<feature type="transmembrane region" description="Helical" evidence="7">
    <location>
        <begin position="133"/>
        <end position="153"/>
    </location>
</feature>
<keyword evidence="6 7" id="KW-0472">Membrane</keyword>
<feature type="transmembrane region" description="Helical" evidence="7">
    <location>
        <begin position="91"/>
        <end position="121"/>
    </location>
</feature>
<evidence type="ECO:0000313" key="9">
    <source>
        <dbReference type="EMBL" id="MCE3533578.1"/>
    </source>
</evidence>
<evidence type="ECO:0000256" key="2">
    <source>
        <dbReference type="ARBA" id="ARBA00022448"/>
    </source>
</evidence>
<accession>A0ABS8X9E2</accession>
<dbReference type="InterPro" id="IPR051679">
    <property type="entry name" value="DASS-Related_Transporters"/>
</dbReference>
<dbReference type="InterPro" id="IPR006037">
    <property type="entry name" value="RCK_C"/>
</dbReference>
<dbReference type="InterPro" id="IPR004680">
    <property type="entry name" value="Cit_transptr-like_dom"/>
</dbReference>
<feature type="transmembrane region" description="Helical" evidence="7">
    <location>
        <begin position="29"/>
        <end position="48"/>
    </location>
</feature>
<feature type="transmembrane region" description="Helical" evidence="7">
    <location>
        <begin position="173"/>
        <end position="199"/>
    </location>
</feature>
<feature type="transmembrane region" description="Helical" evidence="7">
    <location>
        <begin position="402"/>
        <end position="433"/>
    </location>
</feature>
<dbReference type="PANTHER" id="PTHR43652:SF2">
    <property type="entry name" value="BASIC AMINO ACID ANTIPORTER YFCC-RELATED"/>
    <property type="match status" value="1"/>
</dbReference>
<name>A0ABS8X9E2_9GAMM</name>
<organism evidence="9 10">
    <name type="scientific">Legionella resiliens</name>
    <dbReference type="NCBI Taxonomy" id="2905958"/>
    <lineage>
        <taxon>Bacteria</taxon>
        <taxon>Pseudomonadati</taxon>
        <taxon>Pseudomonadota</taxon>
        <taxon>Gammaproteobacteria</taxon>
        <taxon>Legionellales</taxon>
        <taxon>Legionellaceae</taxon>
        <taxon>Legionella</taxon>
    </lineage>
</organism>
<dbReference type="Pfam" id="PF02080">
    <property type="entry name" value="TrkA_C"/>
    <property type="match status" value="2"/>
</dbReference>
<keyword evidence="10" id="KW-1185">Reference proteome</keyword>
<dbReference type="RefSeq" id="WP_182350240.1">
    <property type="nucleotide sequence ID" value="NZ_JAJSPM010000009.1"/>
</dbReference>
<dbReference type="InterPro" id="IPR036721">
    <property type="entry name" value="RCK_C_sf"/>
</dbReference>
<evidence type="ECO:0000256" key="3">
    <source>
        <dbReference type="ARBA" id="ARBA00022692"/>
    </source>
</evidence>
<evidence type="ECO:0000256" key="7">
    <source>
        <dbReference type="SAM" id="Phobius"/>
    </source>
</evidence>
<evidence type="ECO:0000259" key="8">
    <source>
        <dbReference type="PROSITE" id="PS51202"/>
    </source>
</evidence>
<dbReference type="Gene3D" id="3.30.70.1450">
    <property type="entry name" value="Regulator of K+ conductance, C-terminal domain"/>
    <property type="match status" value="2"/>
</dbReference>
<gene>
    <name evidence="9" type="ORF">LXO92_14480</name>
</gene>
<evidence type="ECO:0000256" key="6">
    <source>
        <dbReference type="ARBA" id="ARBA00023136"/>
    </source>
</evidence>
<feature type="transmembrane region" description="Helical" evidence="7">
    <location>
        <begin position="5"/>
        <end position="23"/>
    </location>
</feature>
<dbReference type="SUPFAM" id="SSF116726">
    <property type="entry name" value="TrkA C-terminal domain-like"/>
    <property type="match status" value="2"/>
</dbReference>
<dbReference type="EMBL" id="JAJTND010000005">
    <property type="protein sequence ID" value="MCE3533578.1"/>
    <property type="molecule type" value="Genomic_DNA"/>
</dbReference>
<feature type="transmembrane region" description="Helical" evidence="7">
    <location>
        <begin position="55"/>
        <end position="79"/>
    </location>
</feature>
<feature type="transmembrane region" description="Helical" evidence="7">
    <location>
        <begin position="527"/>
        <end position="548"/>
    </location>
</feature>
<evidence type="ECO:0000256" key="5">
    <source>
        <dbReference type="ARBA" id="ARBA00022989"/>
    </source>
</evidence>
<protein>
    <submittedName>
        <fullName evidence="9">Anion permease</fullName>
    </submittedName>
</protein>
<reference evidence="9 10" key="1">
    <citation type="journal article" date="2024" name="Pathogens">
        <title>Characterization of a Novel Species of Legionella Isolated from a Healthcare Facility: Legionella resiliens sp. nov.</title>
        <authorList>
            <person name="Cristino S."/>
            <person name="Pascale M.R."/>
            <person name="Marino F."/>
            <person name="Derelitto C."/>
            <person name="Salaris S."/>
            <person name="Orsini M."/>
            <person name="Squarzoni S."/>
            <person name="Grottola A."/>
            <person name="Girolamini L."/>
        </authorList>
    </citation>
    <scope>NUCLEOTIDE SEQUENCE [LARGE SCALE GENOMIC DNA]</scope>
    <source>
        <strain evidence="9 10">8cVS16</strain>
    </source>
</reference>
<dbReference type="InterPro" id="IPR031312">
    <property type="entry name" value="Na/sul_symport_CS"/>
</dbReference>
<feature type="transmembrane region" description="Helical" evidence="7">
    <location>
        <begin position="445"/>
        <end position="463"/>
    </location>
</feature>
<comment type="caution">
    <text evidence="9">The sequence shown here is derived from an EMBL/GenBank/DDBJ whole genome shotgun (WGS) entry which is preliminary data.</text>
</comment>
<keyword evidence="2" id="KW-0813">Transport</keyword>
<dbReference type="Proteomes" id="UP001320170">
    <property type="component" value="Unassembled WGS sequence"/>
</dbReference>